<dbReference type="RefSeq" id="XP_014666197.1">
    <property type="nucleotide sequence ID" value="XM_014810711.1"/>
</dbReference>
<feature type="signal peptide" evidence="3">
    <location>
        <begin position="1"/>
        <end position="22"/>
    </location>
</feature>
<keyword evidence="3" id="KW-0732">Signal</keyword>
<dbReference type="InterPro" id="IPR029058">
    <property type="entry name" value="AB_hydrolase_fold"/>
</dbReference>
<dbReference type="PANTHER" id="PTHR11005">
    <property type="entry name" value="LYSOSOMAL ACID LIPASE-RELATED"/>
    <property type="match status" value="1"/>
</dbReference>
<dbReference type="InterPro" id="IPR006693">
    <property type="entry name" value="AB_hydrolase_lipase"/>
</dbReference>
<dbReference type="GeneID" id="106808131"/>
<proteinExistence type="inferred from homology"/>
<evidence type="ECO:0000313" key="6">
    <source>
        <dbReference type="RefSeq" id="XP_014666197.1"/>
    </source>
</evidence>
<dbReference type="Gene3D" id="3.40.50.1820">
    <property type="entry name" value="alpha/beta hydrolase"/>
    <property type="match status" value="2"/>
</dbReference>
<keyword evidence="2" id="KW-0442">Lipid degradation</keyword>
<reference evidence="6" key="1">
    <citation type="submission" date="2025-08" db="UniProtKB">
        <authorList>
            <consortium name="RefSeq"/>
        </authorList>
    </citation>
    <scope>IDENTIFICATION</scope>
</reference>
<evidence type="ECO:0000256" key="2">
    <source>
        <dbReference type="PIRNR" id="PIRNR000862"/>
    </source>
</evidence>
<feature type="chain" id="PRO_5045668781" description="Lipase" evidence="3">
    <location>
        <begin position="23"/>
        <end position="405"/>
    </location>
</feature>
<dbReference type="SUPFAM" id="SSF53474">
    <property type="entry name" value="alpha/beta-Hydrolases"/>
    <property type="match status" value="1"/>
</dbReference>
<dbReference type="InterPro" id="IPR025483">
    <property type="entry name" value="Lipase_euk"/>
</dbReference>
<organism evidence="5 6">
    <name type="scientific">Priapulus caudatus</name>
    <name type="common">Priapulid worm</name>
    <dbReference type="NCBI Taxonomy" id="37621"/>
    <lineage>
        <taxon>Eukaryota</taxon>
        <taxon>Metazoa</taxon>
        <taxon>Ecdysozoa</taxon>
        <taxon>Scalidophora</taxon>
        <taxon>Priapulida</taxon>
        <taxon>Priapulimorpha</taxon>
        <taxon>Priapulimorphida</taxon>
        <taxon>Priapulidae</taxon>
        <taxon>Priapulus</taxon>
    </lineage>
</organism>
<name>A0ABM1E1X6_PRICU</name>
<sequence length="405" mass="46278">MNNQSFIIIVCCVFYELSACYGSVTTMKHSYANEVSQRPQKHLFSKLRFHRKWLHNIDPEVYMNASELITSKGYPCEEYSATTSDGYILGLQRIPHGKKNANATAPRPVVFLQHGLLCDSTNWITNLENESFAFLLADAGFDVWLGNIRGNDYSLRHESLTKNQSKFWDFTSLQVAILDVLQIHLATKVKLFTALGPVFTVGYTKGLMRWLVPFATELDILLKLAGDDSFLHAAEPLLKFLGRTLCRSQPLNYICSDIIFLIGGFDEKQLNMTRLPVYISKTPSATSTKNIMHFVQMVKSKKCRMYDYGYIGNLRKYGQFHPPEYSVSQMETPVALFSGGCDWLADPRDVSWLKTKIKNIIYEKVIEPWAHLDFIWGIDAVELVYKPVIDMMRKFEQNATTLVNA</sequence>
<dbReference type="Pfam" id="PF04083">
    <property type="entry name" value="Abhydro_lipase"/>
    <property type="match status" value="1"/>
</dbReference>
<keyword evidence="2" id="KW-0443">Lipid metabolism</keyword>
<evidence type="ECO:0000256" key="3">
    <source>
        <dbReference type="SAM" id="SignalP"/>
    </source>
</evidence>
<evidence type="ECO:0000256" key="1">
    <source>
        <dbReference type="ARBA" id="ARBA00010701"/>
    </source>
</evidence>
<keyword evidence="2" id="KW-0378">Hydrolase</keyword>
<evidence type="ECO:0000259" key="4">
    <source>
        <dbReference type="Pfam" id="PF04083"/>
    </source>
</evidence>
<accession>A0ABM1E1X6</accession>
<dbReference type="PIRSF" id="PIRSF000862">
    <property type="entry name" value="Steryl_ester_lip"/>
    <property type="match status" value="1"/>
</dbReference>
<dbReference type="Proteomes" id="UP000695022">
    <property type="component" value="Unplaced"/>
</dbReference>
<gene>
    <name evidence="6" type="primary">LOC106808131</name>
</gene>
<feature type="domain" description="Partial AB-hydrolase lipase" evidence="4">
    <location>
        <begin position="66"/>
        <end position="127"/>
    </location>
</feature>
<comment type="similarity">
    <text evidence="1 2">Belongs to the AB hydrolase superfamily. Lipase family.</text>
</comment>
<keyword evidence="5" id="KW-1185">Reference proteome</keyword>
<evidence type="ECO:0000313" key="5">
    <source>
        <dbReference type="Proteomes" id="UP000695022"/>
    </source>
</evidence>
<protein>
    <recommendedName>
        <fullName evidence="2">Lipase</fullName>
    </recommendedName>
</protein>